<dbReference type="Proteomes" id="UP000267049">
    <property type="component" value="Unassembled WGS sequence"/>
</dbReference>
<feature type="repeat" description="ANK" evidence="3">
    <location>
        <begin position="1053"/>
        <end position="1085"/>
    </location>
</feature>
<feature type="repeat" description="ANK" evidence="3">
    <location>
        <begin position="647"/>
        <end position="681"/>
    </location>
</feature>
<dbReference type="RefSeq" id="WP_123088852.1">
    <property type="nucleotide sequence ID" value="NZ_RIBS01000008.1"/>
</dbReference>
<evidence type="ECO:0000256" key="4">
    <source>
        <dbReference type="SAM" id="MobiDB-lite"/>
    </source>
</evidence>
<keyword evidence="2 3" id="KW-0040">ANK repeat</keyword>
<dbReference type="SUPFAM" id="SSF48403">
    <property type="entry name" value="Ankyrin repeat"/>
    <property type="match status" value="3"/>
</dbReference>
<feature type="transmembrane region" description="Helical" evidence="5">
    <location>
        <begin position="175"/>
        <end position="195"/>
    </location>
</feature>
<feature type="repeat" description="ANK" evidence="3">
    <location>
        <begin position="889"/>
        <end position="921"/>
    </location>
</feature>
<protein>
    <submittedName>
        <fullName evidence="6">Uncharacterized protein</fullName>
    </submittedName>
</protein>
<sequence length="1243" mass="127864">MPDPRATRWPLIAAFAAGLLLAALGGFGGAAAAIGGVLAQPLFALAFAGWRRADAPSAFKARLRHDAPSLLLAWSAATAGFAVAAAWPLSALLRSGSLLAALALSTVTGAALLVLWRLWPLWRGLERDGGDLRTHWQALAELDTSAWRGLAVAVAVAVPVIAVVALAWPGLLGGGVRIPVAALLVVASPLLHWAVQRVAPADELIFEDDASAVHATSDETRAVEESADAGPADIGPADVASDLVAPRDGAYGSAGPASAVAADAQARSTELASTEPAVAATDTAANDAATDDVTAQAVVAGELSSGVLPPNAFPPVAIDPMAIDPQAGLAPLLGDGIGGAPAPGAVVQASAVEPRAPAPESVRTSPLPPRESLTPELYAAARTGRVERALELLAAGADAHAAPPADDRDQRSLAVLAAVLPDLRLLRALISAGVDLNQGHAGITPLLAACRDSWHGRPDAVMTLLANGADPRSVDSDGNTALHHAARSSDPGVAALLRDAAAEIDAINDDGQSPLGVACIAGNWRLARFLLERGARPEPIGGRPALLAAASGEDDDPAGVQLLLKLRGKVDARDASGRTALHEAALAGHESIVAMLLAAGADASGHDNQGRNPLLEAARGGHLAVLDRLLAHLPRGGIAEAAAVDDQGRNALALAVAADNVPPAMIGRLIELGIDTEQRDADGKRPIDRAAEAGRWALVAALDLDYNLPASVRDNGGDEPLPDRAPVELLRESLRDGRERSLQSLLPLLSPAELGAQLFDDESEPSALQLHWLLMQGADPNVRLDDGDTPLLAWLARAAITPAQALLERGVSPAGNGGLARFLAACLDSGLPSRKLEAFALDLLERGADPFGVSRAGDPPVALTVRLDWPRLLERLLAIGVDLDARDGHGMSALHLAAALGRDAMLKRLVAHGASPDLLAADGQTPLGVALASGRRDLADWLDWRGWMLPLRPLRASDVPAAAIVGDADGVRRLLGLGLSVDAADSQGCTALLRAAGGGHRAVVDLLLARGADPQLAANSGATPLSAAVSMRHVEIVDRLLAAGAPIEQRLPGELTALMVACALGLPEVAARLIAAGADVHACDAQGRTPLHCAAMFGFSARERSRLVALLDTLLLSGGEADIDTAAAGATPLLLLVGARAEPGSPADEDVLVSGLELLLDHDARLDAQDPRGFGPLHLAALHGLSRVVQWLLRAGANPDLRDTLNRSPREIAVMRGFVDIAAELSPASPGHDVSMARFLRER</sequence>
<dbReference type="PROSITE" id="PS50297">
    <property type="entry name" value="ANK_REP_REGION"/>
    <property type="match status" value="7"/>
</dbReference>
<feature type="compositionally biased region" description="Low complexity" evidence="4">
    <location>
        <begin position="228"/>
        <end position="239"/>
    </location>
</feature>
<feature type="repeat" description="ANK" evidence="3">
    <location>
        <begin position="510"/>
        <end position="535"/>
    </location>
</feature>
<dbReference type="OrthoDB" id="8960888at2"/>
<evidence type="ECO:0000256" key="2">
    <source>
        <dbReference type="ARBA" id="ARBA00023043"/>
    </source>
</evidence>
<dbReference type="InterPro" id="IPR051165">
    <property type="entry name" value="Multifunctional_ANK_Repeat"/>
</dbReference>
<feature type="transmembrane region" description="Helical" evidence="5">
    <location>
        <begin position="71"/>
        <end position="91"/>
    </location>
</feature>
<dbReference type="Pfam" id="PF13857">
    <property type="entry name" value="Ank_5"/>
    <property type="match status" value="1"/>
</dbReference>
<evidence type="ECO:0000313" key="6">
    <source>
        <dbReference type="EMBL" id="RNF82357.1"/>
    </source>
</evidence>
<feature type="transmembrane region" description="Helical" evidence="5">
    <location>
        <begin position="98"/>
        <end position="119"/>
    </location>
</feature>
<feature type="region of interest" description="Disordered" evidence="4">
    <location>
        <begin position="218"/>
        <end position="239"/>
    </location>
</feature>
<keyword evidence="5" id="KW-0472">Membrane</keyword>
<keyword evidence="5" id="KW-0812">Transmembrane</keyword>
<dbReference type="Pfam" id="PF13637">
    <property type="entry name" value="Ank_4"/>
    <property type="match status" value="1"/>
</dbReference>
<feature type="repeat" description="ANK" evidence="3">
    <location>
        <begin position="1172"/>
        <end position="1204"/>
    </location>
</feature>
<feature type="repeat" description="ANK" evidence="3">
    <location>
        <begin position="987"/>
        <end position="1019"/>
    </location>
</feature>
<dbReference type="PRINTS" id="PR01415">
    <property type="entry name" value="ANKYRIN"/>
</dbReference>
<dbReference type="Pfam" id="PF12796">
    <property type="entry name" value="Ank_2"/>
    <property type="match status" value="4"/>
</dbReference>
<keyword evidence="1" id="KW-0677">Repeat</keyword>
<dbReference type="SMART" id="SM00248">
    <property type="entry name" value="ANK"/>
    <property type="match status" value="17"/>
</dbReference>
<dbReference type="PROSITE" id="PS50088">
    <property type="entry name" value="ANK_REPEAT"/>
    <property type="match status" value="9"/>
</dbReference>
<feature type="repeat" description="ANK" evidence="3">
    <location>
        <begin position="1020"/>
        <end position="1052"/>
    </location>
</feature>
<proteinExistence type="predicted"/>
<comment type="caution">
    <text evidence="6">The sequence shown here is derived from an EMBL/GenBank/DDBJ whole genome shotgun (WGS) entry which is preliminary data.</text>
</comment>
<dbReference type="PANTHER" id="PTHR24123">
    <property type="entry name" value="ANKYRIN REPEAT-CONTAINING"/>
    <property type="match status" value="1"/>
</dbReference>
<reference evidence="6 7" key="1">
    <citation type="submission" date="2018-11" db="EMBL/GenBank/DDBJ databases">
        <title>Lysobacter cryohumiis sp. nov., isolated from soil in the Tianshan Mountains, Xinjiang, China.</title>
        <authorList>
            <person name="Luo Y."/>
            <person name="Sheng H."/>
        </authorList>
    </citation>
    <scope>NUCLEOTIDE SEQUENCE [LARGE SCALE GENOMIC DNA]</scope>
    <source>
        <strain evidence="6 7">ZS60</strain>
    </source>
</reference>
<feature type="repeat" description="ANK" evidence="3">
    <location>
        <begin position="477"/>
        <end position="509"/>
    </location>
</feature>
<name>A0A3M8SLX7_9GAMM</name>
<gene>
    <name evidence="6" type="ORF">EER27_14490</name>
</gene>
<evidence type="ECO:0000256" key="1">
    <source>
        <dbReference type="ARBA" id="ARBA00022737"/>
    </source>
</evidence>
<organism evidence="6 7">
    <name type="scientific">Montanilutibacter psychrotolerans</name>
    <dbReference type="NCBI Taxonomy" id="1327343"/>
    <lineage>
        <taxon>Bacteria</taxon>
        <taxon>Pseudomonadati</taxon>
        <taxon>Pseudomonadota</taxon>
        <taxon>Gammaproteobacteria</taxon>
        <taxon>Lysobacterales</taxon>
        <taxon>Lysobacteraceae</taxon>
        <taxon>Montanilutibacter</taxon>
    </lineage>
</organism>
<feature type="repeat" description="ANK" evidence="3">
    <location>
        <begin position="576"/>
        <end position="608"/>
    </location>
</feature>
<dbReference type="InterPro" id="IPR036770">
    <property type="entry name" value="Ankyrin_rpt-contain_sf"/>
</dbReference>
<dbReference type="PANTHER" id="PTHR24123:SF33">
    <property type="entry name" value="PROTEIN HOS4"/>
    <property type="match status" value="1"/>
</dbReference>
<evidence type="ECO:0000256" key="3">
    <source>
        <dbReference type="PROSITE-ProRule" id="PRU00023"/>
    </source>
</evidence>
<accession>A0A3M8SLX7</accession>
<evidence type="ECO:0000313" key="7">
    <source>
        <dbReference type="Proteomes" id="UP000267049"/>
    </source>
</evidence>
<evidence type="ECO:0000256" key="5">
    <source>
        <dbReference type="SAM" id="Phobius"/>
    </source>
</evidence>
<dbReference type="InterPro" id="IPR002110">
    <property type="entry name" value="Ankyrin_rpt"/>
</dbReference>
<dbReference type="EMBL" id="RIBS01000008">
    <property type="protein sequence ID" value="RNF82357.1"/>
    <property type="molecule type" value="Genomic_DNA"/>
</dbReference>
<keyword evidence="7" id="KW-1185">Reference proteome</keyword>
<feature type="transmembrane region" description="Helical" evidence="5">
    <location>
        <begin position="146"/>
        <end position="168"/>
    </location>
</feature>
<dbReference type="AlphaFoldDB" id="A0A3M8SLX7"/>
<dbReference type="Gene3D" id="1.25.40.20">
    <property type="entry name" value="Ankyrin repeat-containing domain"/>
    <property type="match status" value="4"/>
</dbReference>
<keyword evidence="5" id="KW-1133">Transmembrane helix</keyword>